<sequence length="101" mass="11289">MILTITELLVVPGAEAEFLIAVDKALPELLGAAGCHSARLVRCTSAPERFVLLSEWATLESHTEDFYRSEAFLRWRDAVSEHLCEPPRVEHAEDLTGLITR</sequence>
<evidence type="ECO:0000313" key="2">
    <source>
        <dbReference type="EMBL" id="MBB4681208.1"/>
    </source>
</evidence>
<protein>
    <submittedName>
        <fullName evidence="2">Quinol monooxygenase YgiN</fullName>
    </submittedName>
</protein>
<gene>
    <name evidence="2" type="ORF">HNR67_007326</name>
</gene>
<dbReference type="SUPFAM" id="SSF54909">
    <property type="entry name" value="Dimeric alpha+beta barrel"/>
    <property type="match status" value="1"/>
</dbReference>
<keyword evidence="3" id="KW-1185">Reference proteome</keyword>
<dbReference type="Gene3D" id="3.30.70.100">
    <property type="match status" value="1"/>
</dbReference>
<reference evidence="2 3" key="1">
    <citation type="submission" date="2020-08" db="EMBL/GenBank/DDBJ databases">
        <title>Sequencing the genomes of 1000 actinobacteria strains.</title>
        <authorList>
            <person name="Klenk H.-P."/>
        </authorList>
    </citation>
    <scope>NUCLEOTIDE SEQUENCE [LARGE SCALE GENOMIC DNA]</scope>
    <source>
        <strain evidence="2 3">DSM 44230</strain>
    </source>
</reference>
<name>A0A7W7CHA5_9PSEU</name>
<dbReference type="InterPro" id="IPR007138">
    <property type="entry name" value="ABM_dom"/>
</dbReference>
<evidence type="ECO:0000259" key="1">
    <source>
        <dbReference type="PROSITE" id="PS51725"/>
    </source>
</evidence>
<keyword evidence="2" id="KW-0503">Monooxygenase</keyword>
<dbReference type="PROSITE" id="PS51725">
    <property type="entry name" value="ABM"/>
    <property type="match status" value="1"/>
</dbReference>
<dbReference type="Pfam" id="PF03992">
    <property type="entry name" value="ABM"/>
    <property type="match status" value="1"/>
</dbReference>
<accession>A0A7W7CHA5</accession>
<dbReference type="AlphaFoldDB" id="A0A7W7CHA5"/>
<feature type="domain" description="ABM" evidence="1">
    <location>
        <begin position="2"/>
        <end position="91"/>
    </location>
</feature>
<dbReference type="EMBL" id="JACHMH010000001">
    <property type="protein sequence ID" value="MBB4681208.1"/>
    <property type="molecule type" value="Genomic_DNA"/>
</dbReference>
<keyword evidence="2" id="KW-0560">Oxidoreductase</keyword>
<evidence type="ECO:0000313" key="3">
    <source>
        <dbReference type="Proteomes" id="UP000533598"/>
    </source>
</evidence>
<proteinExistence type="predicted"/>
<dbReference type="RefSeq" id="WP_185007619.1">
    <property type="nucleotide sequence ID" value="NZ_BAAAUI010000089.1"/>
</dbReference>
<dbReference type="Proteomes" id="UP000533598">
    <property type="component" value="Unassembled WGS sequence"/>
</dbReference>
<comment type="caution">
    <text evidence="2">The sequence shown here is derived from an EMBL/GenBank/DDBJ whole genome shotgun (WGS) entry which is preliminary data.</text>
</comment>
<dbReference type="InterPro" id="IPR011008">
    <property type="entry name" value="Dimeric_a/b-barrel"/>
</dbReference>
<dbReference type="GO" id="GO:0004497">
    <property type="term" value="F:monooxygenase activity"/>
    <property type="evidence" value="ECO:0007669"/>
    <property type="project" value="UniProtKB-KW"/>
</dbReference>
<organism evidence="2 3">
    <name type="scientific">Crossiella cryophila</name>
    <dbReference type="NCBI Taxonomy" id="43355"/>
    <lineage>
        <taxon>Bacteria</taxon>
        <taxon>Bacillati</taxon>
        <taxon>Actinomycetota</taxon>
        <taxon>Actinomycetes</taxon>
        <taxon>Pseudonocardiales</taxon>
        <taxon>Pseudonocardiaceae</taxon>
        <taxon>Crossiella</taxon>
    </lineage>
</organism>